<dbReference type="GO" id="GO:0044718">
    <property type="term" value="P:siderophore transmembrane transport"/>
    <property type="evidence" value="ECO:0007669"/>
    <property type="project" value="TreeGrafter"/>
</dbReference>
<dbReference type="RefSeq" id="WP_184217086.1">
    <property type="nucleotide sequence ID" value="NZ_JACHIP010000003.1"/>
</dbReference>
<keyword evidence="5" id="KW-0472">Membrane</keyword>
<reference evidence="9 10" key="1">
    <citation type="submission" date="2020-08" db="EMBL/GenBank/DDBJ databases">
        <title>Genomic Encyclopedia of Type Strains, Phase IV (KMG-V): Genome sequencing to study the core and pangenomes of soil and plant-associated prokaryotes.</title>
        <authorList>
            <person name="Whitman W."/>
        </authorList>
    </citation>
    <scope>NUCLEOTIDE SEQUENCE [LARGE SCALE GENOMIC DNA]</scope>
    <source>
        <strain evidence="9 10">M8UP14</strain>
    </source>
</reference>
<keyword evidence="10" id="KW-1185">Reference proteome</keyword>
<sequence length="1097" mass="118125">MKRFAALISPLLLLCLICISGTALGQSISGTLVGLVTDPSGAAVIGAKVTVRDTATNQSFQLTTGKDGEYRAPNLEPSTYEITISAAGFSNATVNSVRLLVNATQRNDVKLVIGSANNTVDISAAPDAITTDSASIGTVIDGQQIARYPLNGRTVDSALLFVAGNTSDSAAAPNIGGATRWGGTYYTVDGVPFNDLGNGSAAYSYDSGLSTLPSTETIQEIKVESSLAKAEFEGGSAVSIITKSGSNRFHGEIYEFNRNRAYAARDFFTKDGVTAKPELNRNEFGGTLGGPIWKDKTFFFGSAEYFFYRAGHPRSFIVPTDAERTGDFSALGKTLYDPATGLPFAGNQLTAIDPRAAAIVAFMPHANLPNAAPGTNNLTEYYPTKYDLQRYTLKFDHNLDKVHTLTLGGTYSFPNQYFSPNGTPAEYGNYANAGYKTQSAFLRDNMVFSAHLLNEIHYAYLSHRSIRLGQNANFDPTSLFPGLYGPFAIGGLPTVGFNGLYDSVGDTGGSGYSPETTQQILDNFTLVHGKHTFKFGGAINFNAIAIKAGTSNANALGNFGFTGRYTSDAQDPGACTANAAACSTGDPFADFLLGDANSTARAIPQIPNYEKYKDVAFFGQDDWNLTSRITLNFGMRWEMQTTPTEAHGDFTNFDFATGQFVIRSDHGALPKDVNPTVLAAYPGTYTTSEAVGWGSSVINTDKKDFGPRFGFAARPLNTDKLVVRGGYGIYYNLIPPYIGEREVSQLNFPFTLNQTYTATSAIAPQLTLANPFPGTGAIAANPTIYAVNRDLKNARVQQWNLTVEQVLPKNFGVRLSYIGNRATQAPWYVYNKNLPSPMRPLGSLQSGRPYQPWGSILTLVSKGFSKTNQLQFEATKRTGHGLYLQTSYTYNQSLDDVPIVGTPQDPYNPTADVGNTDGTRHHNFFLTGTYELPIQFHGFGERAVNGWSISSLTQVRSGSPFTPTFSIPGTVNGQSTVGWYATRANVVPGAGVYSGAHSRDLWFNPAAFTAPAPFTFGTARRNSLIGPNETGVDLSLEKKTKLWESANLLLRFDAFNVLNHPNFSNPSGNISSSAVGTFDSTGNVANRQVQIGGKIVF</sequence>
<accession>A0A7W7ZEJ9</accession>
<evidence type="ECO:0000313" key="9">
    <source>
        <dbReference type="EMBL" id="MBB5057911.1"/>
    </source>
</evidence>
<dbReference type="InterPro" id="IPR013784">
    <property type="entry name" value="Carb-bd-like_fold"/>
</dbReference>
<dbReference type="Proteomes" id="UP000540989">
    <property type="component" value="Unassembled WGS sequence"/>
</dbReference>
<dbReference type="GO" id="GO:0015344">
    <property type="term" value="F:siderophore uptake transmembrane transporter activity"/>
    <property type="evidence" value="ECO:0007669"/>
    <property type="project" value="TreeGrafter"/>
</dbReference>
<dbReference type="InterPro" id="IPR039426">
    <property type="entry name" value="TonB-dep_rcpt-like"/>
</dbReference>
<dbReference type="PANTHER" id="PTHR30069">
    <property type="entry name" value="TONB-DEPENDENT OUTER MEMBRANE RECEPTOR"/>
    <property type="match status" value="1"/>
</dbReference>
<evidence type="ECO:0000256" key="1">
    <source>
        <dbReference type="ARBA" id="ARBA00004571"/>
    </source>
</evidence>
<comment type="subcellular location">
    <subcellularLocation>
        <location evidence="1">Cell outer membrane</location>
        <topology evidence="1">Multi-pass membrane protein</topology>
    </subcellularLocation>
</comment>
<dbReference type="InterPro" id="IPR057601">
    <property type="entry name" value="Oar-like_b-barrel"/>
</dbReference>
<dbReference type="SUPFAM" id="SSF56935">
    <property type="entry name" value="Porins"/>
    <property type="match status" value="1"/>
</dbReference>
<evidence type="ECO:0000256" key="7">
    <source>
        <dbReference type="SAM" id="SignalP"/>
    </source>
</evidence>
<dbReference type="Gene3D" id="2.40.170.20">
    <property type="entry name" value="TonB-dependent receptor, beta-barrel domain"/>
    <property type="match status" value="1"/>
</dbReference>
<gene>
    <name evidence="9" type="ORF">HDF16_002617</name>
</gene>
<evidence type="ECO:0000256" key="6">
    <source>
        <dbReference type="ARBA" id="ARBA00023237"/>
    </source>
</evidence>
<protein>
    <recommendedName>
        <fullName evidence="8">TonB-dependent transporter Oar-like beta-barrel domain-containing protein</fullName>
    </recommendedName>
</protein>
<feature type="signal peptide" evidence="7">
    <location>
        <begin position="1"/>
        <end position="25"/>
    </location>
</feature>
<keyword evidence="2" id="KW-0813">Transport</keyword>
<evidence type="ECO:0000256" key="4">
    <source>
        <dbReference type="ARBA" id="ARBA00022692"/>
    </source>
</evidence>
<keyword evidence="6" id="KW-0998">Cell outer membrane</keyword>
<comment type="caution">
    <text evidence="9">The sequence shown here is derived from an EMBL/GenBank/DDBJ whole genome shotgun (WGS) entry which is preliminary data.</text>
</comment>
<keyword evidence="3" id="KW-1134">Transmembrane beta strand</keyword>
<keyword evidence="4" id="KW-0812">Transmembrane</keyword>
<feature type="chain" id="PRO_5030945642" description="TonB-dependent transporter Oar-like beta-barrel domain-containing protein" evidence="7">
    <location>
        <begin position="26"/>
        <end position="1097"/>
    </location>
</feature>
<evidence type="ECO:0000256" key="3">
    <source>
        <dbReference type="ARBA" id="ARBA00022452"/>
    </source>
</evidence>
<evidence type="ECO:0000259" key="8">
    <source>
        <dbReference type="Pfam" id="PF25183"/>
    </source>
</evidence>
<dbReference type="EMBL" id="JACHIP010000003">
    <property type="protein sequence ID" value="MBB5057911.1"/>
    <property type="molecule type" value="Genomic_DNA"/>
</dbReference>
<dbReference type="GO" id="GO:0030246">
    <property type="term" value="F:carbohydrate binding"/>
    <property type="evidence" value="ECO:0007669"/>
    <property type="project" value="InterPro"/>
</dbReference>
<dbReference type="SUPFAM" id="SSF49452">
    <property type="entry name" value="Starch-binding domain-like"/>
    <property type="match status" value="1"/>
</dbReference>
<dbReference type="Pfam" id="PF25183">
    <property type="entry name" value="OMP_b-brl_4"/>
    <property type="match status" value="1"/>
</dbReference>
<evidence type="ECO:0000256" key="2">
    <source>
        <dbReference type="ARBA" id="ARBA00022448"/>
    </source>
</evidence>
<dbReference type="GO" id="GO:0009279">
    <property type="term" value="C:cell outer membrane"/>
    <property type="evidence" value="ECO:0007669"/>
    <property type="project" value="UniProtKB-SubCell"/>
</dbReference>
<proteinExistence type="predicted"/>
<name>A0A7W7ZEJ9_9BACT</name>
<dbReference type="InterPro" id="IPR036942">
    <property type="entry name" value="Beta-barrel_TonB_sf"/>
</dbReference>
<dbReference type="AlphaFoldDB" id="A0A7W7ZEJ9"/>
<dbReference type="PANTHER" id="PTHR30069:SF46">
    <property type="entry name" value="OAR PROTEIN"/>
    <property type="match status" value="1"/>
</dbReference>
<keyword evidence="7" id="KW-0732">Signal</keyword>
<evidence type="ECO:0000256" key="5">
    <source>
        <dbReference type="ARBA" id="ARBA00023136"/>
    </source>
</evidence>
<dbReference type="Gene3D" id="2.60.40.1120">
    <property type="entry name" value="Carboxypeptidase-like, regulatory domain"/>
    <property type="match status" value="1"/>
</dbReference>
<organism evidence="9 10">
    <name type="scientific">Granulicella aggregans</name>
    <dbReference type="NCBI Taxonomy" id="474949"/>
    <lineage>
        <taxon>Bacteria</taxon>
        <taxon>Pseudomonadati</taxon>
        <taxon>Acidobacteriota</taxon>
        <taxon>Terriglobia</taxon>
        <taxon>Terriglobales</taxon>
        <taxon>Acidobacteriaceae</taxon>
        <taxon>Granulicella</taxon>
    </lineage>
</organism>
<feature type="domain" description="TonB-dependent transporter Oar-like beta-barrel" evidence="8">
    <location>
        <begin position="241"/>
        <end position="1090"/>
    </location>
</feature>
<evidence type="ECO:0000313" key="10">
    <source>
        <dbReference type="Proteomes" id="UP000540989"/>
    </source>
</evidence>
<dbReference type="Pfam" id="PF13620">
    <property type="entry name" value="CarboxypepD_reg"/>
    <property type="match status" value="1"/>
</dbReference>